<dbReference type="Pfam" id="PF00662">
    <property type="entry name" value="Proton_antipo_N"/>
    <property type="match status" value="1"/>
</dbReference>
<evidence type="ECO:0000256" key="1">
    <source>
        <dbReference type="ARBA" id="ARBA00004651"/>
    </source>
</evidence>
<feature type="transmembrane region" description="Helical" evidence="11">
    <location>
        <begin position="358"/>
        <end position="380"/>
    </location>
</feature>
<feature type="domain" description="NADH:quinone oxidoreductase/Mrp antiporter transmembrane" evidence="12">
    <location>
        <begin position="120"/>
        <end position="388"/>
    </location>
</feature>
<keyword evidence="7" id="KW-0406">Ion transport</keyword>
<dbReference type="EMBL" id="JADJZA010000006">
    <property type="protein sequence ID" value="MBK9296807.1"/>
    <property type="molecule type" value="Genomic_DNA"/>
</dbReference>
<evidence type="ECO:0000256" key="11">
    <source>
        <dbReference type="SAM" id="Phobius"/>
    </source>
</evidence>
<evidence type="ECO:0000313" key="16">
    <source>
        <dbReference type="EMBL" id="MBK9296807.1"/>
    </source>
</evidence>
<feature type="transmembrane region" description="Helical" evidence="11">
    <location>
        <begin position="289"/>
        <end position="308"/>
    </location>
</feature>
<feature type="transmembrane region" description="Helical" evidence="11">
    <location>
        <begin position="100"/>
        <end position="118"/>
    </location>
</feature>
<evidence type="ECO:0000256" key="3">
    <source>
        <dbReference type="ARBA" id="ARBA00022449"/>
    </source>
</evidence>
<feature type="transmembrane region" description="Helical" evidence="11">
    <location>
        <begin position="496"/>
        <end position="521"/>
    </location>
</feature>
<feature type="compositionally biased region" description="Basic and acidic residues" evidence="10">
    <location>
        <begin position="820"/>
        <end position="829"/>
    </location>
</feature>
<accession>A0A936NAR9</accession>
<feature type="transmembrane region" description="Helical" evidence="11">
    <location>
        <begin position="187"/>
        <end position="210"/>
    </location>
</feature>
<evidence type="ECO:0000256" key="4">
    <source>
        <dbReference type="ARBA" id="ARBA00022475"/>
    </source>
</evidence>
<name>A0A936NAR9_9ACTN</name>
<dbReference type="PANTHER" id="PTHR43373">
    <property type="entry name" value="NA(+)/H(+) ANTIPORTER SUBUNIT"/>
    <property type="match status" value="1"/>
</dbReference>
<feature type="domain" description="MrpA C-terminal/MbhE" evidence="15">
    <location>
        <begin position="686"/>
        <end position="763"/>
    </location>
</feature>
<feature type="compositionally biased region" description="Basic and acidic residues" evidence="10">
    <location>
        <begin position="795"/>
        <end position="809"/>
    </location>
</feature>
<keyword evidence="2" id="KW-0813">Transport</keyword>
<dbReference type="InterPro" id="IPR001750">
    <property type="entry name" value="ND/Mrp_TM"/>
</dbReference>
<feature type="transmembrane region" description="Helical" evidence="11">
    <location>
        <begin position="21"/>
        <end position="38"/>
    </location>
</feature>
<dbReference type="PANTHER" id="PTHR43373:SF1">
    <property type="entry name" value="NA(+)_H(+) ANTIPORTER SUBUNIT A"/>
    <property type="match status" value="1"/>
</dbReference>
<dbReference type="PRINTS" id="PR01434">
    <property type="entry name" value="NADHDHGNASE5"/>
</dbReference>
<sequence>MVHLCFGAALLGLGRSDDRRLFWVAAIPPAAVLVWVLARAGGILDGTAVSETINWVSGLDLAVSVRVDAFSLVMVLLVAGIGVLIQAYASRYFNPDTPGLGRLAGLLTLFAGAMLGLVTADNLLWLYVCWELTSITSYLLIGWSDRDPEARSSALQALLMTAAGGLVMLVGLILVGQAAGTYELSAIVASPPSGTTVSVGLVCILIGAFTKSAQFPFSSWLPGAMVAPTPISAYLHSATMVKAGVYLVARFAPPFADVGFWRPVVLTVALITMITGGARALRQTDLKRLLAFGTVSQLGFLMVMFGAGRPEATLAGVVLIIAHALFKAPLFMVVGVIDHQAHSRDIRALGAWGPGWGGPRWVAIISGLSMAGIPLLFGFIAKEAAYEAFSHHAGTGEWVVLAGIVAGSVLTFAYTGRFLLGAFTTRDVPGAPPLPAAEHDHTSGGQPAGAPSTAFWVPAAILATLTIVLGVVPNLASRLVYAAASSLDGAAPEGHLALWHGLSTPLALSALTIALGAAMVAGGRQVAAVQGVLPSLTWGDRGYLGVLRLLNRVADRVTGIVQSGSLPTYVGVVLVTVVTVPGFALIGAMQGQALPRFADSPGEVALTALIVVAAAAAATIQRRLSAVLCLGAVGYGMALLYVLRGAPDLALTQLGIETLGAVLFVLVLRVLPNEFHQRPTGLGRAVRLVISASVGVFVFVFALVASGSRTARPVSDEFLARAVSEGGGSNVVNVILVDFRGFDTLGEITVLTVAALGLVALARAGARGLTIHKPDDDALVMPSLRSYIEPRKADHGALADIRRRLDPNDGPHGAAAPPEEPDRPPERPS</sequence>
<protein>
    <submittedName>
        <fullName evidence="16">DUF4040 domain-containing protein</fullName>
    </submittedName>
</protein>
<evidence type="ECO:0000259" key="12">
    <source>
        <dbReference type="Pfam" id="PF00361"/>
    </source>
</evidence>
<feature type="transmembrane region" description="Helical" evidence="11">
    <location>
        <begin position="69"/>
        <end position="88"/>
    </location>
</feature>
<keyword evidence="8 11" id="KW-0472">Membrane</keyword>
<feature type="region of interest" description="Disordered" evidence="10">
    <location>
        <begin position="795"/>
        <end position="829"/>
    </location>
</feature>
<feature type="transmembrane region" description="Helical" evidence="11">
    <location>
        <begin position="684"/>
        <end position="705"/>
    </location>
</feature>
<feature type="transmembrane region" description="Helical" evidence="11">
    <location>
        <begin position="155"/>
        <end position="175"/>
    </location>
</feature>
<evidence type="ECO:0000256" key="6">
    <source>
        <dbReference type="ARBA" id="ARBA00022989"/>
    </source>
</evidence>
<feature type="transmembrane region" description="Helical" evidence="11">
    <location>
        <begin position="566"/>
        <end position="588"/>
    </location>
</feature>
<feature type="transmembrane region" description="Helical" evidence="11">
    <location>
        <begin position="455"/>
        <end position="476"/>
    </location>
</feature>
<feature type="transmembrane region" description="Helical" evidence="11">
    <location>
        <begin position="600"/>
        <end position="617"/>
    </location>
</feature>
<feature type="transmembrane region" description="Helical" evidence="11">
    <location>
        <begin position="400"/>
        <end position="420"/>
    </location>
</feature>
<organism evidence="16 17">
    <name type="scientific">Candidatus Neomicrothrix subdominans</name>
    <dbReference type="NCBI Taxonomy" id="2954438"/>
    <lineage>
        <taxon>Bacteria</taxon>
        <taxon>Bacillati</taxon>
        <taxon>Actinomycetota</taxon>
        <taxon>Acidimicrobiia</taxon>
        <taxon>Acidimicrobiales</taxon>
        <taxon>Microthrixaceae</taxon>
        <taxon>Candidatus Neomicrothrix</taxon>
    </lineage>
</organism>
<keyword evidence="4" id="KW-1003">Cell membrane</keyword>
<keyword evidence="3" id="KW-0050">Antiport</keyword>
<dbReference type="GO" id="GO:0015297">
    <property type="term" value="F:antiporter activity"/>
    <property type="evidence" value="ECO:0007669"/>
    <property type="project" value="UniProtKB-KW"/>
</dbReference>
<dbReference type="Pfam" id="PF00361">
    <property type="entry name" value="Proton_antipo_M"/>
    <property type="match status" value="1"/>
</dbReference>
<feature type="transmembrane region" description="Helical" evidence="11">
    <location>
        <begin position="258"/>
        <end position="277"/>
    </location>
</feature>
<evidence type="ECO:0000256" key="7">
    <source>
        <dbReference type="ARBA" id="ARBA00023065"/>
    </source>
</evidence>
<evidence type="ECO:0000259" key="13">
    <source>
        <dbReference type="Pfam" id="PF00662"/>
    </source>
</evidence>
<dbReference type="Pfam" id="PF13244">
    <property type="entry name" value="MbhD"/>
    <property type="match status" value="1"/>
</dbReference>
<comment type="subcellular location">
    <subcellularLocation>
        <location evidence="1">Cell membrane</location>
        <topology evidence="1">Multi-pass membrane protein</topology>
    </subcellularLocation>
    <subcellularLocation>
        <location evidence="9">Membrane</location>
        <topology evidence="9">Multi-pass membrane protein</topology>
    </subcellularLocation>
</comment>
<dbReference type="GO" id="GO:0005886">
    <property type="term" value="C:plasma membrane"/>
    <property type="evidence" value="ECO:0007669"/>
    <property type="project" value="UniProtKB-SubCell"/>
</dbReference>
<gene>
    <name evidence="16" type="ORF">IPN02_08185</name>
</gene>
<evidence type="ECO:0000256" key="8">
    <source>
        <dbReference type="ARBA" id="ARBA00023136"/>
    </source>
</evidence>
<evidence type="ECO:0000256" key="2">
    <source>
        <dbReference type="ARBA" id="ARBA00022448"/>
    </source>
</evidence>
<dbReference type="AlphaFoldDB" id="A0A936NAR9"/>
<feature type="transmembrane region" description="Helical" evidence="11">
    <location>
        <begin position="748"/>
        <end position="766"/>
    </location>
</feature>
<evidence type="ECO:0000313" key="17">
    <source>
        <dbReference type="Proteomes" id="UP000727993"/>
    </source>
</evidence>
<evidence type="ECO:0000259" key="14">
    <source>
        <dbReference type="Pfam" id="PF13244"/>
    </source>
</evidence>
<feature type="transmembrane region" description="Helical" evidence="11">
    <location>
        <begin position="124"/>
        <end position="143"/>
    </location>
</feature>
<evidence type="ECO:0000256" key="5">
    <source>
        <dbReference type="ARBA" id="ARBA00022692"/>
    </source>
</evidence>
<reference evidence="16 17" key="1">
    <citation type="submission" date="2020-10" db="EMBL/GenBank/DDBJ databases">
        <title>Connecting structure to function with the recovery of over 1000 high-quality activated sludge metagenome-assembled genomes encoding full-length rRNA genes using long-read sequencing.</title>
        <authorList>
            <person name="Singleton C.M."/>
            <person name="Petriglieri F."/>
            <person name="Kristensen J.M."/>
            <person name="Kirkegaard R.H."/>
            <person name="Michaelsen T.Y."/>
            <person name="Andersen M.H."/>
            <person name="Karst S.M."/>
            <person name="Dueholm M.S."/>
            <person name="Nielsen P.H."/>
            <person name="Albertsen M."/>
        </authorList>
    </citation>
    <scope>NUCLEOTIDE SEQUENCE [LARGE SCALE GENOMIC DNA]</scope>
    <source>
        <strain evidence="16">Lyne_18-Q3-R50-59_MAXAC.006</strain>
    </source>
</reference>
<dbReference type="Proteomes" id="UP000727993">
    <property type="component" value="Unassembled WGS sequence"/>
</dbReference>
<dbReference type="GO" id="GO:0006811">
    <property type="term" value="P:monoatomic ion transport"/>
    <property type="evidence" value="ECO:0007669"/>
    <property type="project" value="UniProtKB-KW"/>
</dbReference>
<feature type="domain" description="NADH-Ubiquinone oxidoreductase (complex I) chain 5 N-terminal" evidence="13">
    <location>
        <begin position="56"/>
        <end position="96"/>
    </location>
</feature>
<proteinExistence type="predicted"/>
<dbReference type="InterPro" id="IPR001516">
    <property type="entry name" value="Proton_antipo_N"/>
</dbReference>
<feature type="transmembrane region" description="Helical" evidence="11">
    <location>
        <begin position="649"/>
        <end position="672"/>
    </location>
</feature>
<evidence type="ECO:0000256" key="9">
    <source>
        <dbReference type="RuleBase" id="RU000320"/>
    </source>
</evidence>
<keyword evidence="5 9" id="KW-0812">Transmembrane</keyword>
<feature type="transmembrane region" description="Helical" evidence="11">
    <location>
        <begin position="314"/>
        <end position="337"/>
    </location>
</feature>
<dbReference type="InterPro" id="IPR025383">
    <property type="entry name" value="MrpA_C/MbhD"/>
</dbReference>
<dbReference type="InterPro" id="IPR050616">
    <property type="entry name" value="CPA3_Na-H_Antiporter_A"/>
</dbReference>
<keyword evidence="6 11" id="KW-1133">Transmembrane helix</keyword>
<comment type="caution">
    <text evidence="16">The sequence shown here is derived from an EMBL/GenBank/DDBJ whole genome shotgun (WGS) entry which is preliminary data.</text>
</comment>
<evidence type="ECO:0000259" key="15">
    <source>
        <dbReference type="Pfam" id="PF20501"/>
    </source>
</evidence>
<dbReference type="Pfam" id="PF20501">
    <property type="entry name" value="MbhE"/>
    <property type="match status" value="1"/>
</dbReference>
<evidence type="ECO:0000256" key="10">
    <source>
        <dbReference type="SAM" id="MobiDB-lite"/>
    </source>
</evidence>
<feature type="domain" description="MrpA C-terminal/MbhD" evidence="14">
    <location>
        <begin position="608"/>
        <end position="672"/>
    </location>
</feature>
<feature type="transmembrane region" description="Helical" evidence="11">
    <location>
        <begin position="624"/>
        <end position="643"/>
    </location>
</feature>
<dbReference type="InterPro" id="IPR046806">
    <property type="entry name" value="MrpA_C/MbhE"/>
</dbReference>